<dbReference type="Proteomes" id="UP000183567">
    <property type="component" value="Unassembled WGS sequence"/>
</dbReference>
<proteinExistence type="predicted"/>
<organism evidence="1 2">
    <name type="scientific">Rhizopogon vesiculosus</name>
    <dbReference type="NCBI Taxonomy" id="180088"/>
    <lineage>
        <taxon>Eukaryota</taxon>
        <taxon>Fungi</taxon>
        <taxon>Dikarya</taxon>
        <taxon>Basidiomycota</taxon>
        <taxon>Agaricomycotina</taxon>
        <taxon>Agaricomycetes</taxon>
        <taxon>Agaricomycetidae</taxon>
        <taxon>Boletales</taxon>
        <taxon>Suillineae</taxon>
        <taxon>Rhizopogonaceae</taxon>
        <taxon>Rhizopogon</taxon>
    </lineage>
</organism>
<accession>A0A1J8QN36</accession>
<keyword evidence="2" id="KW-1185">Reference proteome</keyword>
<evidence type="ECO:0000313" key="2">
    <source>
        <dbReference type="Proteomes" id="UP000183567"/>
    </source>
</evidence>
<protein>
    <submittedName>
        <fullName evidence="1">Uncharacterized protein</fullName>
    </submittedName>
</protein>
<dbReference type="STRING" id="180088.A0A1J8QN36"/>
<sequence>MSRKGNIAPSYDQKGKILALFPDRDVTYYESALECGGVAATLSETKIISSYLMATLTIVRAYQHAFRTHPNYTLAVTGGSLNALGDAVAQLSQNILVKDREPRPGWDLARTMRFFCLGFGLRHRSG</sequence>
<reference evidence="1 2" key="1">
    <citation type="submission" date="2016-03" db="EMBL/GenBank/DDBJ databases">
        <title>Comparative genomics of the ectomycorrhizal sister species Rhizopogon vinicolor and Rhizopogon vesiculosus (Basidiomycota: Boletales) reveals a divergence of the mating type B locus.</title>
        <authorList>
            <person name="Mujic A.B."/>
            <person name="Kuo A."/>
            <person name="Tritt A."/>
            <person name="Lipzen A."/>
            <person name="Chen C."/>
            <person name="Johnson J."/>
            <person name="Sharma A."/>
            <person name="Barry K."/>
            <person name="Grigoriev I.V."/>
            <person name="Spatafora J.W."/>
        </authorList>
    </citation>
    <scope>NUCLEOTIDE SEQUENCE [LARGE SCALE GENOMIC DNA]</scope>
    <source>
        <strain evidence="1 2">AM-OR11-056</strain>
    </source>
</reference>
<comment type="caution">
    <text evidence="1">The sequence shown here is derived from an EMBL/GenBank/DDBJ whole genome shotgun (WGS) entry which is preliminary data.</text>
</comment>
<gene>
    <name evidence="1" type="ORF">AZE42_02541</name>
</gene>
<dbReference type="OrthoDB" id="10267969at2759"/>
<dbReference type="AlphaFoldDB" id="A0A1J8QN36"/>
<name>A0A1J8QN36_9AGAM</name>
<evidence type="ECO:0000313" key="1">
    <source>
        <dbReference type="EMBL" id="OJA21267.1"/>
    </source>
</evidence>
<dbReference type="EMBL" id="LVVM01000230">
    <property type="protein sequence ID" value="OJA21267.1"/>
    <property type="molecule type" value="Genomic_DNA"/>
</dbReference>